<sequence>MGSFVFRSVNRIIVMEGMLFDLQKRSRCIAGPTVKGSTAIC</sequence>
<evidence type="ECO:0000313" key="2">
    <source>
        <dbReference type="Proteomes" id="UP000184386"/>
    </source>
</evidence>
<dbReference type="EMBL" id="FRAC01000030">
    <property type="protein sequence ID" value="SHL34387.1"/>
    <property type="molecule type" value="Genomic_DNA"/>
</dbReference>
<evidence type="ECO:0000313" key="1">
    <source>
        <dbReference type="EMBL" id="SHL34387.1"/>
    </source>
</evidence>
<protein>
    <submittedName>
        <fullName evidence="1">Uncharacterized protein</fullName>
    </submittedName>
</protein>
<organism evidence="1 2">
    <name type="scientific">Anaerocolumna jejuensis DSM 15929</name>
    <dbReference type="NCBI Taxonomy" id="1121322"/>
    <lineage>
        <taxon>Bacteria</taxon>
        <taxon>Bacillati</taxon>
        <taxon>Bacillota</taxon>
        <taxon>Clostridia</taxon>
        <taxon>Lachnospirales</taxon>
        <taxon>Lachnospiraceae</taxon>
        <taxon>Anaerocolumna</taxon>
    </lineage>
</organism>
<dbReference type="AlphaFoldDB" id="A0A1M6ZV70"/>
<gene>
    <name evidence="1" type="ORF">SAMN02745136_04678</name>
</gene>
<dbReference type="Proteomes" id="UP000184386">
    <property type="component" value="Unassembled WGS sequence"/>
</dbReference>
<keyword evidence="2" id="KW-1185">Reference proteome</keyword>
<proteinExistence type="predicted"/>
<reference evidence="1 2" key="1">
    <citation type="submission" date="2016-11" db="EMBL/GenBank/DDBJ databases">
        <authorList>
            <person name="Jaros S."/>
            <person name="Januszkiewicz K."/>
            <person name="Wedrychowicz H."/>
        </authorList>
    </citation>
    <scope>NUCLEOTIDE SEQUENCE [LARGE SCALE GENOMIC DNA]</scope>
    <source>
        <strain evidence="1 2">DSM 15929</strain>
    </source>
</reference>
<accession>A0A1M6ZV70</accession>
<name>A0A1M6ZV70_9FIRM</name>